<keyword evidence="3" id="KW-1185">Reference proteome</keyword>
<protein>
    <submittedName>
        <fullName evidence="4">Seminal fluid protein HACP016</fullName>
    </submittedName>
</protein>
<evidence type="ECO:0000256" key="2">
    <source>
        <dbReference type="SAM" id="SignalP"/>
    </source>
</evidence>
<feature type="chain" id="PRO_5009312132" evidence="2">
    <location>
        <begin position="20"/>
        <end position="143"/>
    </location>
</feature>
<feature type="region of interest" description="Disordered" evidence="1">
    <location>
        <begin position="39"/>
        <end position="64"/>
    </location>
</feature>
<accession>A0A1I7YE07</accession>
<organism evidence="3 4">
    <name type="scientific">Steinernema glaseri</name>
    <dbReference type="NCBI Taxonomy" id="37863"/>
    <lineage>
        <taxon>Eukaryota</taxon>
        <taxon>Metazoa</taxon>
        <taxon>Ecdysozoa</taxon>
        <taxon>Nematoda</taxon>
        <taxon>Chromadorea</taxon>
        <taxon>Rhabditida</taxon>
        <taxon>Tylenchina</taxon>
        <taxon>Panagrolaimomorpha</taxon>
        <taxon>Strongyloidoidea</taxon>
        <taxon>Steinernematidae</taxon>
        <taxon>Steinernema</taxon>
    </lineage>
</organism>
<feature type="region of interest" description="Disordered" evidence="1">
    <location>
        <begin position="86"/>
        <end position="143"/>
    </location>
</feature>
<dbReference type="Proteomes" id="UP000095287">
    <property type="component" value="Unplaced"/>
</dbReference>
<sequence>MHVRVVLLVSAVLFSVVFAQRKAHVIRVSDKSFTHEFDQPKTAPRARRLKGTGGTHSDYDYGVGNHADDYDHEIRHRTNKDLLRDKAGPFDNFDNFNFEEDTDEQKPHVRSLSRSSGSEDFMENARFEDIRSGSRSRENRPFQ</sequence>
<feature type="compositionally biased region" description="Basic and acidic residues" evidence="1">
    <location>
        <begin position="123"/>
        <end position="143"/>
    </location>
</feature>
<feature type="signal peptide" evidence="2">
    <location>
        <begin position="1"/>
        <end position="19"/>
    </location>
</feature>
<evidence type="ECO:0000313" key="3">
    <source>
        <dbReference type="Proteomes" id="UP000095287"/>
    </source>
</evidence>
<keyword evidence="2" id="KW-0732">Signal</keyword>
<dbReference type="WBParaSite" id="L893_g15337.t1">
    <property type="protein sequence ID" value="L893_g15337.t1"/>
    <property type="gene ID" value="L893_g15337"/>
</dbReference>
<evidence type="ECO:0000313" key="4">
    <source>
        <dbReference type="WBParaSite" id="L893_g15337.t1"/>
    </source>
</evidence>
<proteinExistence type="predicted"/>
<dbReference type="AlphaFoldDB" id="A0A1I7YE07"/>
<reference evidence="4" key="1">
    <citation type="submission" date="2016-11" db="UniProtKB">
        <authorList>
            <consortium name="WormBaseParasite"/>
        </authorList>
    </citation>
    <scope>IDENTIFICATION</scope>
</reference>
<name>A0A1I7YE07_9BILA</name>
<evidence type="ECO:0000256" key="1">
    <source>
        <dbReference type="SAM" id="MobiDB-lite"/>
    </source>
</evidence>